<accession>A0A4R1R4F4</accession>
<evidence type="ECO:0000313" key="3">
    <source>
        <dbReference type="Proteomes" id="UP000295718"/>
    </source>
</evidence>
<reference evidence="2 3" key="1">
    <citation type="submission" date="2019-03" db="EMBL/GenBank/DDBJ databases">
        <title>Genomic Encyclopedia of Type Strains, Phase IV (KMG-IV): sequencing the most valuable type-strain genomes for metagenomic binning, comparative biology and taxonomic classification.</title>
        <authorList>
            <person name="Goeker M."/>
        </authorList>
    </citation>
    <scope>NUCLEOTIDE SEQUENCE [LARGE SCALE GENOMIC DNA]</scope>
    <source>
        <strain evidence="2 3">DSM 100556</strain>
    </source>
</reference>
<dbReference type="Proteomes" id="UP000295718">
    <property type="component" value="Unassembled WGS sequence"/>
</dbReference>
<evidence type="ECO:0008006" key="4">
    <source>
        <dbReference type="Google" id="ProtNLM"/>
    </source>
</evidence>
<keyword evidence="3" id="KW-1185">Reference proteome</keyword>
<evidence type="ECO:0000313" key="2">
    <source>
        <dbReference type="EMBL" id="TCL60329.1"/>
    </source>
</evidence>
<feature type="transmembrane region" description="Helical" evidence="1">
    <location>
        <begin position="59"/>
        <end position="78"/>
    </location>
</feature>
<protein>
    <recommendedName>
        <fullName evidence="4">DUF4367 domain-containing protein</fullName>
    </recommendedName>
</protein>
<proteinExistence type="predicted"/>
<keyword evidence="1" id="KW-0812">Transmembrane</keyword>
<sequence>MSMAVKTDKYKIEEAIKNMYREEANKLKTPESIKQRIDERLISANERKERIKMFKKKKLVLVAVAVLLFASITSYAGVKVSSTTGWGNAEPDSKVFSDCAKFAKKEGFKIHPVETFSNGYTYNGINVSTNQAYDSEGQPTGEQYKTLMLEYRNENQQITISVEDNGKGSEKPANTVEEKTMDGIKVYMTEYIHMMVPLDYELTEEEKQMIDEGRLGTGTDSLVTEVSSTTYRGIQWEMNGLLWYGLSEDTAGNATGDLELMAEELIATNK</sequence>
<keyword evidence="1" id="KW-0472">Membrane</keyword>
<dbReference type="EMBL" id="SLUO01000002">
    <property type="protein sequence ID" value="TCL60329.1"/>
    <property type="molecule type" value="Genomic_DNA"/>
</dbReference>
<gene>
    <name evidence="2" type="ORF">EDD76_10223</name>
</gene>
<organism evidence="2 3">
    <name type="scientific">Kineothrix alysoides</name>
    <dbReference type="NCBI Taxonomy" id="1469948"/>
    <lineage>
        <taxon>Bacteria</taxon>
        <taxon>Bacillati</taxon>
        <taxon>Bacillota</taxon>
        <taxon>Clostridia</taxon>
        <taxon>Lachnospirales</taxon>
        <taxon>Lachnospiraceae</taxon>
        <taxon>Kineothrix</taxon>
    </lineage>
</organism>
<name>A0A4R1R4F4_9FIRM</name>
<keyword evidence="1" id="KW-1133">Transmembrane helix</keyword>
<comment type="caution">
    <text evidence="2">The sequence shown here is derived from an EMBL/GenBank/DDBJ whole genome shotgun (WGS) entry which is preliminary data.</text>
</comment>
<dbReference type="STRING" id="1469948.GCA_000732725_00062"/>
<dbReference type="AlphaFoldDB" id="A0A4R1R4F4"/>
<evidence type="ECO:0000256" key="1">
    <source>
        <dbReference type="SAM" id="Phobius"/>
    </source>
</evidence>